<keyword evidence="18" id="KW-1133">Transmembrane helix</keyword>
<accession>A0AA88GCV2</accession>
<dbReference type="PANTHER" id="PTHR10942">
    <property type="entry name" value="LEISHMANOLYSIN-LIKE PEPTIDASE"/>
    <property type="match status" value="1"/>
</dbReference>
<protein>
    <recommendedName>
        <fullName evidence="3">leishmanolysin</fullName>
        <ecNumber evidence="3">3.4.24.36</ecNumber>
    </recommendedName>
    <alternativeName>
        <fullName evidence="14">Cell surface protease</fullName>
    </alternativeName>
    <alternativeName>
        <fullName evidence="15">Major surface glycoprotein</fullName>
    </alternativeName>
    <alternativeName>
        <fullName evidence="13">Protein gp63</fullName>
    </alternativeName>
</protein>
<evidence type="ECO:0000256" key="15">
    <source>
        <dbReference type="ARBA" id="ARBA00032290"/>
    </source>
</evidence>
<keyword evidence="9" id="KW-0130">Cell adhesion</keyword>
<organism evidence="19 20">
    <name type="scientific">Naegleria lovaniensis</name>
    <name type="common">Amoeba</name>
    <dbReference type="NCBI Taxonomy" id="51637"/>
    <lineage>
        <taxon>Eukaryota</taxon>
        <taxon>Discoba</taxon>
        <taxon>Heterolobosea</taxon>
        <taxon>Tetramitia</taxon>
        <taxon>Eutetramitia</taxon>
        <taxon>Vahlkampfiidae</taxon>
        <taxon>Naegleria</taxon>
    </lineage>
</organism>
<dbReference type="FunFam" id="3.90.132.10:FF:000001">
    <property type="entry name" value="leishmanolysin-like peptidase isoform X2"/>
    <property type="match status" value="1"/>
</dbReference>
<dbReference type="RefSeq" id="XP_044543345.1">
    <property type="nucleotide sequence ID" value="XM_044686616.1"/>
</dbReference>
<comment type="similarity">
    <text evidence="2">Belongs to the peptidase M8 family.</text>
</comment>
<keyword evidence="18" id="KW-0472">Membrane</keyword>
<dbReference type="GO" id="GO:0006508">
    <property type="term" value="P:proteolysis"/>
    <property type="evidence" value="ECO:0007669"/>
    <property type="project" value="UniProtKB-KW"/>
</dbReference>
<gene>
    <name evidence="19" type="ORF">C9374_011008</name>
</gene>
<evidence type="ECO:0000256" key="2">
    <source>
        <dbReference type="ARBA" id="ARBA00005860"/>
    </source>
</evidence>
<comment type="caution">
    <text evidence="19">The sequence shown here is derived from an EMBL/GenBank/DDBJ whole genome shotgun (WGS) entry which is preliminary data.</text>
</comment>
<feature type="binding site" evidence="17">
    <location>
        <position position="296"/>
    </location>
    <ligand>
        <name>Zn(2+)</name>
        <dbReference type="ChEBI" id="CHEBI:29105"/>
        <note>catalytic</note>
    </ligand>
</feature>
<name>A0AA88GCV2_NAELO</name>
<evidence type="ECO:0000256" key="1">
    <source>
        <dbReference type="ARBA" id="ARBA00001249"/>
    </source>
</evidence>
<dbReference type="SUPFAM" id="SSF55486">
    <property type="entry name" value="Metalloproteases ('zincins'), catalytic domain"/>
    <property type="match status" value="1"/>
</dbReference>
<comment type="catalytic activity">
    <reaction evidence="1">
        <text>Preference for hydrophobic residues at P1 and P1' and basic residues at P2' and P3'. A model nonapeptide is cleaved at -Ala-Tyr-|-Leu-Lys-Lys-.</text>
        <dbReference type="EC" id="3.4.24.36"/>
    </reaction>
</comment>
<sequence length="658" mass="72853">MIVYFRASNHDSNGAVMAHKLFTTATTHHHDIDAASREEAGVGPKVIHDEEPFHKCVHDDILQYERSISHLPGSIFYQMEASFLHQERELRKRKRSATTVQEVWSNLRIAFRLDYLGSTDVESRSCIVKDQWYWDGINTPPSSPFPGTPACDTKTLTTNCWRRCTETQVISDALITNVRDVLLPSLKQELSFMVQTRSVKDGDLTSFFSAMTRCGSRGGVPIPSDLKTRGFDGLNADMIIFVTARPTDTGVLGWAVQCASDVITKRPLAGQLNLSPSILSYSLKERMTVLVHESLHALGFSQAAMSTFYNSTLSRTMTFNEVAVAAKKTFVDNYGTSQSVDVNILKTPKVVEVGQSHYGCPTLTGIEMEEGGGQGTAFSHWEKRIMRNEIMVGSLGKDQMILSPFTLAYFEDSGWYKANFSRATTLQWGRSMGCKMATGRCEQWSQDAPSQTGYFCRDSSVSTCTYDFKSKGACSITQHTQALGYYEHIAGSPRLGGQDALMDYCPLIEPVTSCSDMGASKVSVSEYFGADAACFDSNIAGLLVSQKEVDTRCFKYACEDGLLVFFIQDRRYTCSASQEYERKENMPIGFKGYVACPKNGYDILCGQKTAKKVPHTSKGPCLFGVFFCNSASNAFENAFVTSLKVIIAFLGAFVLLVE</sequence>
<keyword evidence="18" id="KW-0812">Transmembrane</keyword>
<keyword evidence="5 17" id="KW-0479">Metal-binding</keyword>
<keyword evidence="4" id="KW-0645">Protease</keyword>
<evidence type="ECO:0000256" key="16">
    <source>
        <dbReference type="PIRSR" id="PIRSR601577-1"/>
    </source>
</evidence>
<dbReference type="GO" id="GO:0004222">
    <property type="term" value="F:metalloendopeptidase activity"/>
    <property type="evidence" value="ECO:0007669"/>
    <property type="project" value="InterPro"/>
</dbReference>
<dbReference type="GO" id="GO:0005737">
    <property type="term" value="C:cytoplasm"/>
    <property type="evidence" value="ECO:0007669"/>
    <property type="project" value="TreeGrafter"/>
</dbReference>
<keyword evidence="12" id="KW-1015">Disulfide bond</keyword>
<dbReference type="Proteomes" id="UP000816034">
    <property type="component" value="Unassembled WGS sequence"/>
</dbReference>
<dbReference type="GO" id="GO:0046872">
    <property type="term" value="F:metal ion binding"/>
    <property type="evidence" value="ECO:0007669"/>
    <property type="project" value="UniProtKB-KW"/>
</dbReference>
<dbReference type="Pfam" id="PF01457">
    <property type="entry name" value="Peptidase_M8"/>
    <property type="match status" value="1"/>
</dbReference>
<comment type="cofactor">
    <cofactor evidence="17">
        <name>Zn(2+)</name>
        <dbReference type="ChEBI" id="CHEBI:29105"/>
    </cofactor>
    <text evidence="17">Binds 1 zinc ion per subunit.</text>
</comment>
<dbReference type="AlphaFoldDB" id="A0AA88GCV2"/>
<keyword evidence="20" id="KW-1185">Reference proteome</keyword>
<keyword evidence="6" id="KW-0732">Signal</keyword>
<reference evidence="19 20" key="1">
    <citation type="journal article" date="2018" name="BMC Genomics">
        <title>The genome of Naegleria lovaniensis, the basis for a comparative approach to unravel pathogenicity factors of the human pathogenic amoeba N. fowleri.</title>
        <authorList>
            <person name="Liechti N."/>
            <person name="Schurch N."/>
            <person name="Bruggmann R."/>
            <person name="Wittwer M."/>
        </authorList>
    </citation>
    <scope>NUCLEOTIDE SEQUENCE [LARGE SCALE GENOMIC DNA]</scope>
    <source>
        <strain evidence="19 20">ATCC 30569</strain>
    </source>
</reference>
<feature type="binding site" evidence="17">
    <location>
        <position position="292"/>
    </location>
    <ligand>
        <name>Zn(2+)</name>
        <dbReference type="ChEBI" id="CHEBI:29105"/>
        <note>catalytic</note>
    </ligand>
</feature>
<feature type="binding site" evidence="17">
    <location>
        <position position="380"/>
    </location>
    <ligand>
        <name>Zn(2+)</name>
        <dbReference type="ChEBI" id="CHEBI:29105"/>
        <note>catalytic</note>
    </ligand>
</feature>
<evidence type="ECO:0000313" key="20">
    <source>
        <dbReference type="Proteomes" id="UP000816034"/>
    </source>
</evidence>
<evidence type="ECO:0000256" key="17">
    <source>
        <dbReference type="PIRSR" id="PIRSR601577-2"/>
    </source>
</evidence>
<proteinExistence type="inferred from homology"/>
<keyword evidence="7" id="KW-0378">Hydrolase</keyword>
<evidence type="ECO:0000256" key="4">
    <source>
        <dbReference type="ARBA" id="ARBA00022670"/>
    </source>
</evidence>
<dbReference type="GeneID" id="68103462"/>
<evidence type="ECO:0000313" key="19">
    <source>
        <dbReference type="EMBL" id="KAG2374171.1"/>
    </source>
</evidence>
<evidence type="ECO:0000256" key="3">
    <source>
        <dbReference type="ARBA" id="ARBA00012397"/>
    </source>
</evidence>
<evidence type="ECO:0000256" key="8">
    <source>
        <dbReference type="ARBA" id="ARBA00022833"/>
    </source>
</evidence>
<evidence type="ECO:0000256" key="18">
    <source>
        <dbReference type="SAM" id="Phobius"/>
    </source>
</evidence>
<evidence type="ECO:0000256" key="6">
    <source>
        <dbReference type="ARBA" id="ARBA00022729"/>
    </source>
</evidence>
<dbReference type="Gene3D" id="2.10.55.10">
    <property type="entry name" value="Leishmanolysin domain 3"/>
    <property type="match status" value="1"/>
</dbReference>
<evidence type="ECO:0000256" key="10">
    <source>
        <dbReference type="ARBA" id="ARBA00023049"/>
    </source>
</evidence>
<feature type="active site" evidence="16">
    <location>
        <position position="293"/>
    </location>
</feature>
<dbReference type="GO" id="GO:0007155">
    <property type="term" value="P:cell adhesion"/>
    <property type="evidence" value="ECO:0007669"/>
    <property type="project" value="UniProtKB-KW"/>
</dbReference>
<dbReference type="EMBL" id="PYSW02000047">
    <property type="protein sequence ID" value="KAG2374171.1"/>
    <property type="molecule type" value="Genomic_DNA"/>
</dbReference>
<evidence type="ECO:0000256" key="5">
    <source>
        <dbReference type="ARBA" id="ARBA00022723"/>
    </source>
</evidence>
<dbReference type="Gene3D" id="3.90.132.10">
    <property type="entry name" value="Leishmanolysin , domain 2"/>
    <property type="match status" value="1"/>
</dbReference>
<dbReference type="GO" id="GO:0016020">
    <property type="term" value="C:membrane"/>
    <property type="evidence" value="ECO:0007669"/>
    <property type="project" value="InterPro"/>
</dbReference>
<keyword evidence="8 17" id="KW-0862">Zinc</keyword>
<dbReference type="EC" id="3.4.24.36" evidence="3"/>
<evidence type="ECO:0000256" key="14">
    <source>
        <dbReference type="ARBA" id="ARBA00030707"/>
    </source>
</evidence>
<feature type="transmembrane region" description="Helical" evidence="18">
    <location>
        <begin position="638"/>
        <end position="657"/>
    </location>
</feature>
<keyword evidence="10 17" id="KW-0482">Metalloprotease</keyword>
<dbReference type="InterPro" id="IPR001577">
    <property type="entry name" value="Peptidase_M8"/>
</dbReference>
<evidence type="ECO:0000256" key="13">
    <source>
        <dbReference type="ARBA" id="ARBA00030640"/>
    </source>
</evidence>
<evidence type="ECO:0000256" key="9">
    <source>
        <dbReference type="ARBA" id="ARBA00022889"/>
    </source>
</evidence>
<keyword evidence="11" id="KW-0865">Zymogen</keyword>
<dbReference type="Gene3D" id="3.10.170.20">
    <property type="match status" value="1"/>
</dbReference>
<dbReference type="PANTHER" id="PTHR10942:SF0">
    <property type="entry name" value="LEISHMANOLYSIN-LIKE PEPTIDASE"/>
    <property type="match status" value="1"/>
</dbReference>
<evidence type="ECO:0000256" key="11">
    <source>
        <dbReference type="ARBA" id="ARBA00023145"/>
    </source>
</evidence>
<evidence type="ECO:0000256" key="12">
    <source>
        <dbReference type="ARBA" id="ARBA00023157"/>
    </source>
</evidence>
<evidence type="ECO:0000256" key="7">
    <source>
        <dbReference type="ARBA" id="ARBA00022801"/>
    </source>
</evidence>